<dbReference type="SUPFAM" id="SSF55961">
    <property type="entry name" value="Bet v1-like"/>
    <property type="match status" value="1"/>
</dbReference>
<sequence length="154" mass="17281">MEMTGNFEVNSNIDKVWGIISDPNKFSKCLPNVISTEVTGDSFELHFKVDAKKYTSKFIGASYLSNLNIKFSANMQEKQEKKHVLISGTGSTIGLKFSLLIYLDINSVSDNTNVNWKANIELGKMLKLFGNETIEQAVNDIVKQTIDNLRNILN</sequence>
<dbReference type="Pfam" id="PF06240">
    <property type="entry name" value="COXG"/>
    <property type="match status" value="1"/>
</dbReference>
<dbReference type="InterPro" id="IPR023393">
    <property type="entry name" value="START-like_dom_sf"/>
</dbReference>
<dbReference type="PANTHER" id="PTHR38588">
    <property type="entry name" value="BLL0334 PROTEIN"/>
    <property type="match status" value="1"/>
</dbReference>
<dbReference type="Proteomes" id="UP000009376">
    <property type="component" value="Unassembled WGS sequence"/>
</dbReference>
<dbReference type="InterPro" id="IPR010419">
    <property type="entry name" value="CO_DH_gsu"/>
</dbReference>
<reference evidence="1 2" key="1">
    <citation type="journal article" date="2010" name="Proc. Natl. Acad. Sci. U.S.A.">
        <title>Enigmatic, ultrasmall, uncultivated Archaea.</title>
        <authorList>
            <person name="Baker B.J."/>
            <person name="Comolli L.R."/>
            <person name="Dick G.J."/>
            <person name="Hauser L.J."/>
            <person name="Hyatt D."/>
            <person name="Dill B.D."/>
            <person name="Land M.L."/>
            <person name="Verberkmoes N.C."/>
            <person name="Hettich R.L."/>
            <person name="Banfield J.F."/>
        </authorList>
    </citation>
    <scope>NUCLEOTIDE SEQUENCE [LARGE SCALE GENOMIC DNA]</scope>
</reference>
<dbReference type="AlphaFoldDB" id="D6GUN2"/>
<accession>D6GUN2</accession>
<name>D6GUN2_PARA5</name>
<protein>
    <submittedName>
        <fullName evidence="1">Carbon monoxide dehydrogenase subunit G</fullName>
    </submittedName>
</protein>
<dbReference type="Gene3D" id="3.30.530.20">
    <property type="match status" value="1"/>
</dbReference>
<evidence type="ECO:0000313" key="1">
    <source>
        <dbReference type="EMBL" id="EFD93022.1"/>
    </source>
</evidence>
<dbReference type="EMBL" id="GG745547">
    <property type="protein sequence ID" value="EFD93022.1"/>
    <property type="molecule type" value="Genomic_DNA"/>
</dbReference>
<proteinExistence type="predicted"/>
<dbReference type="PANTHER" id="PTHR38588:SF1">
    <property type="entry name" value="BLL0334 PROTEIN"/>
    <property type="match status" value="1"/>
</dbReference>
<gene>
    <name evidence="1" type="ORF">BJBARM5_0176</name>
</gene>
<evidence type="ECO:0000313" key="2">
    <source>
        <dbReference type="Proteomes" id="UP000009376"/>
    </source>
</evidence>
<organism evidence="1 2">
    <name type="scientific">Candidatus Parvarchaeum acidophilus ARMAN-5</name>
    <dbReference type="NCBI Taxonomy" id="662762"/>
    <lineage>
        <taxon>Archaea</taxon>
        <taxon>Candidatus Parvarchaeota</taxon>
        <taxon>Candidatus Parvarchaeum</taxon>
    </lineage>
</organism>